<keyword evidence="2" id="KW-0812">Transmembrane</keyword>
<comment type="caution">
    <text evidence="4">The sequence shown here is derived from an EMBL/GenBank/DDBJ whole genome shotgun (WGS) entry which is preliminary data.</text>
</comment>
<dbReference type="EMBL" id="LQPK01000045">
    <property type="protein sequence ID" value="ORW26779.1"/>
    <property type="molecule type" value="Genomic_DNA"/>
</dbReference>
<dbReference type="STRING" id="767916.AWB91_04735"/>
<proteinExistence type="predicted"/>
<reference evidence="5 6" key="1">
    <citation type="journal article" date="2015" name="Emerg. Microbes Infect.">
        <title>Characterization of 17 strains belonging to the Mycobacterium simiae complex and description of Mycobacterium paraense sp. nov.</title>
        <authorList>
            <person name="Fusco da Costa A.R."/>
            <person name="Fedrizzi T."/>
            <person name="Lopes M.L."/>
            <person name="Pecorari M."/>
            <person name="Oliveira da Costa W.L."/>
            <person name="Giacobazzi E."/>
            <person name="da Costa Bahia J.R."/>
            <person name="De Sanctis V."/>
            <person name="Batista Lima K.V."/>
            <person name="Bertorelli R."/>
            <person name="Grottola A."/>
            <person name="Fabio A."/>
            <person name="Mariottini A."/>
            <person name="Ferretti P."/>
            <person name="Di Leva F."/>
            <person name="Fregni Serpini G."/>
            <person name="Tagliazucchi S."/>
            <person name="Rumpianesi F."/>
            <person name="Jousson O."/>
            <person name="Segata N."/>
            <person name="Tortoli E."/>
        </authorList>
    </citation>
    <scope>NUCLEOTIDE SEQUENCE [LARGE SCALE GENOMIC DNA]</scope>
    <source>
        <strain evidence="3 6">FI-07156</strain>
        <strain evidence="4 5">IEC33</strain>
    </source>
</reference>
<dbReference type="AlphaFoldDB" id="A0A1X2AG77"/>
<keyword evidence="2" id="KW-0472">Membrane</keyword>
<keyword evidence="6" id="KW-1185">Reference proteome</keyword>
<dbReference type="Proteomes" id="UP000193285">
    <property type="component" value="Unassembled WGS sequence"/>
</dbReference>
<feature type="region of interest" description="Disordered" evidence="1">
    <location>
        <begin position="44"/>
        <end position="64"/>
    </location>
</feature>
<feature type="transmembrane region" description="Helical" evidence="2">
    <location>
        <begin position="20"/>
        <end position="40"/>
    </location>
</feature>
<evidence type="ECO:0000313" key="5">
    <source>
        <dbReference type="Proteomes" id="UP000193285"/>
    </source>
</evidence>
<evidence type="ECO:0000313" key="4">
    <source>
        <dbReference type="EMBL" id="ORW50367.1"/>
    </source>
</evidence>
<name>A0A1X2AG77_9MYCO</name>
<evidence type="ECO:0000256" key="2">
    <source>
        <dbReference type="SAM" id="Phobius"/>
    </source>
</evidence>
<dbReference type="EMBL" id="LQPN01000032">
    <property type="protein sequence ID" value="ORW50367.1"/>
    <property type="molecule type" value="Genomic_DNA"/>
</dbReference>
<gene>
    <name evidence="4" type="ORF">AWB90_07490</name>
    <name evidence="3" type="ORF">AWB91_04735</name>
</gene>
<keyword evidence="2" id="KW-1133">Transmembrane helix</keyword>
<reference evidence="3" key="3">
    <citation type="submission" date="2016-01" db="EMBL/GenBank/DDBJ databases">
        <authorList>
            <person name="Ana R.F.D.C."/>
            <person name="Tarcisio F."/>
            <person name="Maria L.L."/>
            <person name="Monica P."/>
            <person name="Wana L.O.D.C."/>
            <person name="Elisabetta G."/>
            <person name="Jeann R.D.C.B."/>
            <person name="Veronica D.S."/>
            <person name="Karla V.B.L."/>
            <person name="Roberto B."/>
            <person name="Antonella G."/>
            <person name="Anna F."/>
            <person name="Alessandro M."/>
            <person name="Pamela F."/>
            <person name="Francesca D.L."/>
            <person name="Giulia F.S."/>
            <person name="Sara T."/>
            <person name="Fabio R."/>
            <person name="Olivier J."/>
            <person name="Nicola S."/>
            <person name="Enrico T."/>
        </authorList>
    </citation>
    <scope>NUCLEOTIDE SEQUENCE</scope>
    <source>
        <strain evidence="3">FI-07156</strain>
    </source>
</reference>
<evidence type="ECO:0000256" key="1">
    <source>
        <dbReference type="SAM" id="MobiDB-lite"/>
    </source>
</evidence>
<accession>A0A1X2AG77</accession>
<protein>
    <submittedName>
        <fullName evidence="4">Uncharacterized protein</fullName>
    </submittedName>
</protein>
<dbReference type="Proteomes" id="UP000193801">
    <property type="component" value="Unassembled WGS sequence"/>
</dbReference>
<reference evidence="4" key="2">
    <citation type="submission" date="2016-01" db="EMBL/GenBank/DDBJ databases">
        <authorList>
            <person name="Oliw E.H."/>
        </authorList>
    </citation>
    <scope>NUCLEOTIDE SEQUENCE</scope>
    <source>
        <strain evidence="4">IEC33</strain>
    </source>
</reference>
<sequence length="64" mass="6934">MTVWESAPHVEYLAHHMLLLAIPAFLPAVLVVAVILYVALKDRRNGGKSQPAAPRGDDADQKGD</sequence>
<feature type="compositionally biased region" description="Basic and acidic residues" evidence="1">
    <location>
        <begin position="55"/>
        <end position="64"/>
    </location>
</feature>
<organism evidence="4 5">
    <name type="scientific">Mycobacterium paraense</name>
    <dbReference type="NCBI Taxonomy" id="767916"/>
    <lineage>
        <taxon>Bacteria</taxon>
        <taxon>Bacillati</taxon>
        <taxon>Actinomycetota</taxon>
        <taxon>Actinomycetes</taxon>
        <taxon>Mycobacteriales</taxon>
        <taxon>Mycobacteriaceae</taxon>
        <taxon>Mycobacterium</taxon>
        <taxon>Mycobacterium simiae complex</taxon>
    </lineage>
</organism>
<evidence type="ECO:0000313" key="3">
    <source>
        <dbReference type="EMBL" id="ORW26779.1"/>
    </source>
</evidence>
<dbReference type="RefSeq" id="WP_085094675.1">
    <property type="nucleotide sequence ID" value="NZ_JACKVQ010000006.1"/>
</dbReference>
<evidence type="ECO:0000313" key="6">
    <source>
        <dbReference type="Proteomes" id="UP000193801"/>
    </source>
</evidence>